<accession>A0ABV8CT36</accession>
<evidence type="ECO:0000259" key="3">
    <source>
        <dbReference type="Pfam" id="PF02517"/>
    </source>
</evidence>
<comment type="similarity">
    <text evidence="1">Belongs to the UPF0177 family.</text>
</comment>
<feature type="transmembrane region" description="Helical" evidence="2">
    <location>
        <begin position="99"/>
        <end position="118"/>
    </location>
</feature>
<dbReference type="Pfam" id="PF02517">
    <property type="entry name" value="Rce1-like"/>
    <property type="match status" value="1"/>
</dbReference>
<dbReference type="RefSeq" id="WP_380424426.1">
    <property type="nucleotide sequence ID" value="NZ_JBHRZV010000003.1"/>
</dbReference>
<name>A0ABV8CT36_9STRE</name>
<gene>
    <name evidence="4" type="ORF">ACFORF_00835</name>
</gene>
<organism evidence="4 5">
    <name type="scientific">Streptococcus caprae</name>
    <dbReference type="NCBI Taxonomy" id="1640501"/>
    <lineage>
        <taxon>Bacteria</taxon>
        <taxon>Bacillati</taxon>
        <taxon>Bacillota</taxon>
        <taxon>Bacilli</taxon>
        <taxon>Lactobacillales</taxon>
        <taxon>Streptococcaceae</taxon>
        <taxon>Streptococcus</taxon>
    </lineage>
</organism>
<feature type="transmembrane region" description="Helical" evidence="2">
    <location>
        <begin position="130"/>
        <end position="153"/>
    </location>
</feature>
<evidence type="ECO:0000313" key="4">
    <source>
        <dbReference type="EMBL" id="MFC3927180.1"/>
    </source>
</evidence>
<feature type="transmembrane region" description="Helical" evidence="2">
    <location>
        <begin position="159"/>
        <end position="177"/>
    </location>
</feature>
<keyword evidence="2" id="KW-0812">Transmembrane</keyword>
<dbReference type="EMBL" id="JBHRZV010000003">
    <property type="protein sequence ID" value="MFC3927180.1"/>
    <property type="molecule type" value="Genomic_DNA"/>
</dbReference>
<reference evidence="5" key="1">
    <citation type="journal article" date="2019" name="Int. J. Syst. Evol. Microbiol.">
        <title>The Global Catalogue of Microorganisms (GCM) 10K type strain sequencing project: providing services to taxonomists for standard genome sequencing and annotation.</title>
        <authorList>
            <consortium name="The Broad Institute Genomics Platform"/>
            <consortium name="The Broad Institute Genome Sequencing Center for Infectious Disease"/>
            <person name="Wu L."/>
            <person name="Ma J."/>
        </authorList>
    </citation>
    <scope>NUCLEOTIDE SEQUENCE [LARGE SCALE GENOMIC DNA]</scope>
    <source>
        <strain evidence="5">CCUG 67170</strain>
    </source>
</reference>
<evidence type="ECO:0000256" key="2">
    <source>
        <dbReference type="SAM" id="Phobius"/>
    </source>
</evidence>
<evidence type="ECO:0000313" key="5">
    <source>
        <dbReference type="Proteomes" id="UP001595807"/>
    </source>
</evidence>
<dbReference type="InterPro" id="IPR003675">
    <property type="entry name" value="Rce1/LyrA-like_dom"/>
</dbReference>
<comment type="caution">
    <text evidence="4">The sequence shown here is derived from an EMBL/GenBank/DDBJ whole genome shotgun (WGS) entry which is preliminary data.</text>
</comment>
<evidence type="ECO:0000256" key="1">
    <source>
        <dbReference type="ARBA" id="ARBA00009067"/>
    </source>
</evidence>
<keyword evidence="2" id="KW-1133">Transmembrane helix</keyword>
<proteinExistence type="inferred from homology"/>
<dbReference type="Proteomes" id="UP001595807">
    <property type="component" value="Unassembled WGS sequence"/>
</dbReference>
<feature type="transmembrane region" description="Helical" evidence="2">
    <location>
        <begin position="44"/>
        <end position="62"/>
    </location>
</feature>
<sequence>MTLTTSILCHCDIANSIIRDCFRLPWLSSSTKNWTHERFYSKKTALKATVVIAVGTGCILSLDKLLFGHISQISQTYNNKPSLASWVSSITYGGVVEEIMMRLFIMSLLSWIVWKLFFRNSKTIPNKLLIVSNILTALLFATGHLPATILIFGALTPLLVFRCFFLNGIGYWIWNYYQQISYICPLCKETFKPNFKTFFFARHTPRTRKLTCPHCHQTNYCIEVVEER</sequence>
<keyword evidence="2" id="KW-0472">Membrane</keyword>
<keyword evidence="5" id="KW-1185">Reference proteome</keyword>
<protein>
    <submittedName>
        <fullName evidence="4">Type II CAAX prenyl endopeptidase Rce1 family protein</fullName>
    </submittedName>
</protein>
<feature type="domain" description="CAAX prenyl protease 2/Lysostaphin resistance protein A-like" evidence="3">
    <location>
        <begin position="83"/>
        <end position="174"/>
    </location>
</feature>